<organism evidence="18 19">
    <name type="scientific">Sinorhizobium mexicanum</name>
    <dbReference type="NCBI Taxonomy" id="375549"/>
    <lineage>
        <taxon>Bacteria</taxon>
        <taxon>Pseudomonadati</taxon>
        <taxon>Pseudomonadota</taxon>
        <taxon>Alphaproteobacteria</taxon>
        <taxon>Hyphomicrobiales</taxon>
        <taxon>Rhizobiaceae</taxon>
        <taxon>Sinorhizobium/Ensifer group</taxon>
        <taxon>Sinorhizobium</taxon>
    </lineage>
</organism>
<dbReference type="HAMAP" id="MF_00065">
    <property type="entry name" value="Adenylyl_sulf_kinase"/>
    <property type="match status" value="1"/>
</dbReference>
<proteinExistence type="inferred from homology"/>
<comment type="similarity">
    <text evidence="4">In the N-terminal section; belongs to the TRAFAC class translation factor GTPase superfamily. Classic translation factor GTPase family. CysN/NodQ subfamily.</text>
</comment>
<dbReference type="HAMAP" id="MF_00062">
    <property type="entry name" value="Sulf_adenylyltr_sub1"/>
    <property type="match status" value="1"/>
</dbReference>
<comment type="catalytic activity">
    <reaction evidence="15 16">
        <text>sulfate + ATP + H(+) = adenosine 5'-phosphosulfate + diphosphate</text>
        <dbReference type="Rhea" id="RHEA:18133"/>
        <dbReference type="ChEBI" id="CHEBI:15378"/>
        <dbReference type="ChEBI" id="CHEBI:16189"/>
        <dbReference type="ChEBI" id="CHEBI:30616"/>
        <dbReference type="ChEBI" id="CHEBI:33019"/>
        <dbReference type="ChEBI" id="CHEBI:58243"/>
        <dbReference type="EC" id="2.7.7.4"/>
    </reaction>
</comment>
<dbReference type="InterPro" id="IPR041757">
    <property type="entry name" value="CysN_GTP-bd"/>
</dbReference>
<dbReference type="Pfam" id="PF01583">
    <property type="entry name" value="APS_kinase"/>
    <property type="match status" value="1"/>
</dbReference>
<evidence type="ECO:0000256" key="13">
    <source>
        <dbReference type="ARBA" id="ARBA00023268"/>
    </source>
</evidence>
<keyword evidence="9 16" id="KW-0547">Nucleotide-binding</keyword>
<reference evidence="18 19" key="1">
    <citation type="submission" date="2019-06" db="EMBL/GenBank/DDBJ databases">
        <title>Complete genome sequence of Ensifer mexicanus ITTG R7 isolated from nodules of Acacia angustissima (Mill.) Kuntze.</title>
        <authorList>
            <person name="Rincon-Rosales R."/>
            <person name="Rogel M.A."/>
            <person name="Guerrero G."/>
            <person name="Rincon-Molina C.I."/>
            <person name="Lopez-Lopez A."/>
            <person name="Martinez-Romero E."/>
        </authorList>
    </citation>
    <scope>NUCLEOTIDE SEQUENCE [LARGE SCALE GENOMIC DNA]</scope>
    <source>
        <strain evidence="18 19">ITTG R7</strain>
        <plasmid evidence="19">pemeittgr7b</plasmid>
    </source>
</reference>
<feature type="binding site" evidence="17">
    <location>
        <begin position="467"/>
        <end position="474"/>
    </location>
    <ligand>
        <name>ATP</name>
        <dbReference type="ChEBI" id="CHEBI:30616"/>
    </ligand>
</feature>
<dbReference type="NCBIfam" id="TIGR00455">
    <property type="entry name" value="apsK"/>
    <property type="match status" value="1"/>
</dbReference>
<dbReference type="AlphaFoldDB" id="A0A859R4M5"/>
<keyword evidence="8 16" id="KW-0548">Nucleotidyltransferase</keyword>
<comment type="pathway">
    <text evidence="16">Sulfur metabolism; hydrogen sulfide biosynthesis; sulfite from sulfate: step 1/3.</text>
</comment>
<evidence type="ECO:0000256" key="12">
    <source>
        <dbReference type="ARBA" id="ARBA00023134"/>
    </source>
</evidence>
<dbReference type="FunFam" id="3.40.50.300:FF:000212">
    <property type="entry name" value="Adenylyl-sulfate kinase"/>
    <property type="match status" value="1"/>
</dbReference>
<dbReference type="CDD" id="cd02027">
    <property type="entry name" value="APSK"/>
    <property type="match status" value="1"/>
</dbReference>
<dbReference type="InterPro" id="IPR027417">
    <property type="entry name" value="P-loop_NTPase"/>
</dbReference>
<name>A0A859R4M5_9HYPH</name>
<keyword evidence="7 16" id="KW-0808">Transferase</keyword>
<dbReference type="NCBIfam" id="NF003478">
    <property type="entry name" value="PRK05124.1"/>
    <property type="match status" value="1"/>
</dbReference>
<dbReference type="InterPro" id="IPR050100">
    <property type="entry name" value="TRAFAC_GTPase_members"/>
</dbReference>
<dbReference type="InterPro" id="IPR000795">
    <property type="entry name" value="T_Tr_GTP-bd_dom"/>
</dbReference>
<dbReference type="InterPro" id="IPR054696">
    <property type="entry name" value="GTP-eEF1A_C"/>
</dbReference>
<dbReference type="NCBIfam" id="NF003013">
    <property type="entry name" value="PRK03846.1"/>
    <property type="match status" value="1"/>
</dbReference>
<dbReference type="Pfam" id="PF22594">
    <property type="entry name" value="GTP-eEF1A_C"/>
    <property type="match status" value="1"/>
</dbReference>
<keyword evidence="13" id="KW-0511">Multifunctional enzyme</keyword>
<dbReference type="InterPro" id="IPR002891">
    <property type="entry name" value="APS"/>
</dbReference>
<keyword evidence="6" id="KW-0536">Nodulation</keyword>
<dbReference type="KEGG" id="emx:FKV68_24350"/>
<dbReference type="SUPFAM" id="SSF50465">
    <property type="entry name" value="EF-Tu/eEF-1alpha/eIF2-gamma C-terminal domain"/>
    <property type="match status" value="1"/>
</dbReference>
<comment type="function">
    <text evidence="17">Catalyzes the synthesis of activated sulfate.</text>
</comment>
<dbReference type="NCBIfam" id="TIGR02034">
    <property type="entry name" value="CysN"/>
    <property type="match status" value="1"/>
</dbReference>
<keyword evidence="10 17" id="KW-0418">Kinase</keyword>
<evidence type="ECO:0000256" key="9">
    <source>
        <dbReference type="ARBA" id="ARBA00022741"/>
    </source>
</evidence>
<evidence type="ECO:0000256" key="4">
    <source>
        <dbReference type="ARBA" id="ARBA00007237"/>
    </source>
</evidence>
<dbReference type="InterPro" id="IPR009000">
    <property type="entry name" value="Transl_B-barrel_sf"/>
</dbReference>
<dbReference type="Proteomes" id="UP000510721">
    <property type="component" value="Plasmid pEmeITTGR7b"/>
</dbReference>
<dbReference type="Gene3D" id="2.40.30.10">
    <property type="entry name" value="Translation factors"/>
    <property type="match status" value="2"/>
</dbReference>
<dbReference type="InterPro" id="IPR044139">
    <property type="entry name" value="CysN_NoDQ_III"/>
</dbReference>
<feature type="binding site" evidence="16">
    <location>
        <begin position="31"/>
        <end position="38"/>
    </location>
    <ligand>
        <name>GTP</name>
        <dbReference type="ChEBI" id="CHEBI:37565"/>
    </ligand>
</feature>
<dbReference type="GO" id="GO:0003924">
    <property type="term" value="F:GTPase activity"/>
    <property type="evidence" value="ECO:0007669"/>
    <property type="project" value="InterPro"/>
</dbReference>
<comment type="pathway">
    <text evidence="17">Sulfur metabolism; hydrogen sulfide biosynthesis; sulfite from sulfate: step 2/3.</text>
</comment>
<dbReference type="RefSeq" id="WP_180942074.1">
    <property type="nucleotide sequence ID" value="NZ_CP041240.1"/>
</dbReference>
<dbReference type="PROSITE" id="PS00301">
    <property type="entry name" value="G_TR_1"/>
    <property type="match status" value="1"/>
</dbReference>
<dbReference type="InterPro" id="IPR059117">
    <property type="entry name" value="APS_kinase_dom"/>
</dbReference>
<comment type="similarity">
    <text evidence="17">Belongs to the APS kinase family.</text>
</comment>
<evidence type="ECO:0000256" key="15">
    <source>
        <dbReference type="ARBA" id="ARBA00049370"/>
    </source>
</evidence>
<dbReference type="CDD" id="cd04095">
    <property type="entry name" value="CysN_NoDQ_III"/>
    <property type="match status" value="1"/>
</dbReference>
<dbReference type="EC" id="2.7.1.25" evidence="17"/>
<keyword evidence="18" id="KW-0614">Plasmid</keyword>
<accession>A0A859R4M5</accession>
<dbReference type="GO" id="GO:0004020">
    <property type="term" value="F:adenylylsulfate kinase activity"/>
    <property type="evidence" value="ECO:0007669"/>
    <property type="project" value="UniProtKB-UniRule"/>
</dbReference>
<dbReference type="InterPro" id="IPR011779">
    <property type="entry name" value="SO4_adenylTrfase_lsu"/>
</dbReference>
<keyword evidence="19" id="KW-1185">Reference proteome</keyword>
<evidence type="ECO:0000256" key="11">
    <source>
        <dbReference type="ARBA" id="ARBA00022840"/>
    </source>
</evidence>
<evidence type="ECO:0000256" key="14">
    <source>
        <dbReference type="ARBA" id="ARBA00024872"/>
    </source>
</evidence>
<dbReference type="UniPathway" id="UPA00140">
    <property type="reaction ID" value="UER00204"/>
</dbReference>
<dbReference type="SUPFAM" id="SSF52540">
    <property type="entry name" value="P-loop containing nucleoside triphosphate hydrolases"/>
    <property type="match status" value="2"/>
</dbReference>
<evidence type="ECO:0000256" key="10">
    <source>
        <dbReference type="ARBA" id="ARBA00022777"/>
    </source>
</evidence>
<evidence type="ECO:0000256" key="7">
    <source>
        <dbReference type="ARBA" id="ARBA00022679"/>
    </source>
</evidence>
<dbReference type="PROSITE" id="PS51722">
    <property type="entry name" value="G_TR_2"/>
    <property type="match status" value="1"/>
</dbReference>
<dbReference type="InterPro" id="IPR031157">
    <property type="entry name" value="G_TR_CS"/>
</dbReference>
<comment type="subunit">
    <text evidence="16">Heterodimer composed of CysD, the smaller subunit, and CysN.</text>
</comment>
<feature type="active site" description="Phosphoserine intermediate" evidence="17">
    <location>
        <position position="541"/>
    </location>
</feature>
<dbReference type="GO" id="GO:0000103">
    <property type="term" value="P:sulfate assimilation"/>
    <property type="evidence" value="ECO:0007669"/>
    <property type="project" value="UniProtKB-UniRule"/>
</dbReference>
<sequence length="633" mass="70039">MSYLPSLAPLDIQAHLADQDNKSILRFITCGSVDDGKSTLIGRLLFDAKLVYEDQLANLGRVGAQRSANGDDIDLALLLDGLEAEREQGITIDVAYRYFSTSKRKFIVADTPGHEEYTRNMVTGASTAALAVLLIDSRQGVLPQTRRHSYIASLLGIRHVVLAVNKIDLVGYSQTVFESIAEDYLHFARELGFLSIKPIPISARYGDNVIANSEKTPWYQGAALLEYLETIDFDRQEAQKPFRFPVQLVMRPDANFRGYAGQIASGKISVGDQVIVAKSGQRTAIRSIVTYDGEVQKAVEGEAVTLVLSDEVEVSRGNILAAPGARPFVADQFQAHMIWFDPSPMIPGRSYILRTETDSVNATVTALKHQVNINSFVREAAKSLQMNEIGVCNISTQAPIVFDAYKDDRTTGNFIIVDRISNATVGAGMIDFPLRRADNVHWQATDVNKGARSAMKHQRPAVLWFTGLSGSGKSTIANALDKVLHARGKHTYLLDGDNVRHGLNRDLGFTDEDRVENIRRVAEVAKLMADAGLIVLVSFISPFRDERRMARELMEKGEFIEIFVDTPLEECARRDPKGLYEKALAGKIANFTGISSPYEAPENPELHLHTVGHEAISLALKIEEYLDQMTEEK</sequence>
<gene>
    <name evidence="16 18" type="primary">cysN</name>
    <name evidence="17" type="synonym">cysC</name>
    <name evidence="18" type="ORF">FKV68_24350</name>
</gene>
<evidence type="ECO:0000313" key="18">
    <source>
        <dbReference type="EMBL" id="QLL64538.1"/>
    </source>
</evidence>
<comment type="function">
    <text evidence="2">APS kinase catalyzes the synthesis of activated sulfate.</text>
</comment>
<keyword evidence="11 16" id="KW-0067">ATP-binding</keyword>
<evidence type="ECO:0000256" key="6">
    <source>
        <dbReference type="ARBA" id="ARBA00022458"/>
    </source>
</evidence>
<dbReference type="EC" id="2.7.7.4" evidence="16"/>
<evidence type="ECO:0000256" key="16">
    <source>
        <dbReference type="HAMAP-Rule" id="MF_00062"/>
    </source>
</evidence>
<dbReference type="SUPFAM" id="SSF50447">
    <property type="entry name" value="Translation proteins"/>
    <property type="match status" value="1"/>
</dbReference>
<dbReference type="GO" id="GO:0070814">
    <property type="term" value="P:hydrogen sulfide biosynthetic process"/>
    <property type="evidence" value="ECO:0007669"/>
    <property type="project" value="UniProtKB-UniRule"/>
</dbReference>
<dbReference type="FunFam" id="3.40.50.300:FF:000119">
    <property type="entry name" value="Sulfate adenylyltransferase subunit 1"/>
    <property type="match status" value="1"/>
</dbReference>
<comment type="function">
    <text evidence="14">Proposed to provide activated sulfate for transfer to Nod factor. ATP sulfurylase may be the GTPase, regulating ATP sulfurylase activity.</text>
</comment>
<geneLocation type="plasmid" evidence="19">
    <name>pemeittgr7b</name>
</geneLocation>
<dbReference type="Pfam" id="PF00009">
    <property type="entry name" value="GTP_EFTU"/>
    <property type="match status" value="1"/>
</dbReference>
<evidence type="ECO:0000313" key="19">
    <source>
        <dbReference type="Proteomes" id="UP000510721"/>
    </source>
</evidence>
<dbReference type="PANTHER" id="PTHR23115">
    <property type="entry name" value="TRANSLATION FACTOR"/>
    <property type="match status" value="1"/>
</dbReference>
<evidence type="ECO:0000256" key="2">
    <source>
        <dbReference type="ARBA" id="ARBA00002357"/>
    </source>
</evidence>
<evidence type="ECO:0000256" key="3">
    <source>
        <dbReference type="ARBA" id="ARBA00005438"/>
    </source>
</evidence>
<comment type="subunit">
    <text evidence="5">Sulfate-activating enzymes, NodP and NodQ, may be physically associated.</text>
</comment>
<dbReference type="CDD" id="cd03695">
    <property type="entry name" value="CysN_NodQ_II"/>
    <property type="match status" value="1"/>
</dbReference>
<dbReference type="GO" id="GO:0005525">
    <property type="term" value="F:GTP binding"/>
    <property type="evidence" value="ECO:0007669"/>
    <property type="project" value="UniProtKB-UniRule"/>
</dbReference>
<dbReference type="EMBL" id="CP041240">
    <property type="protein sequence ID" value="QLL64538.1"/>
    <property type="molecule type" value="Genomic_DNA"/>
</dbReference>
<dbReference type="PRINTS" id="PR00315">
    <property type="entry name" value="ELONGATNFCT"/>
</dbReference>
<evidence type="ECO:0000256" key="1">
    <source>
        <dbReference type="ARBA" id="ARBA00001823"/>
    </source>
</evidence>
<evidence type="ECO:0000256" key="5">
    <source>
        <dbReference type="ARBA" id="ARBA00011760"/>
    </source>
</evidence>
<evidence type="ECO:0000256" key="8">
    <source>
        <dbReference type="ARBA" id="ARBA00022695"/>
    </source>
</evidence>
<keyword evidence="12 16" id="KW-0342">GTP-binding</keyword>
<dbReference type="Gene3D" id="3.40.50.300">
    <property type="entry name" value="P-loop containing nucleotide triphosphate hydrolases"/>
    <property type="match status" value="2"/>
</dbReference>
<dbReference type="GO" id="GO:0005524">
    <property type="term" value="F:ATP binding"/>
    <property type="evidence" value="ECO:0007669"/>
    <property type="project" value="UniProtKB-UniRule"/>
</dbReference>
<dbReference type="InterPro" id="IPR009001">
    <property type="entry name" value="Transl_elong_EF1A/Init_IF2_C"/>
</dbReference>
<comment type="catalytic activity">
    <reaction evidence="1 17">
        <text>adenosine 5'-phosphosulfate + ATP = 3'-phosphoadenylyl sulfate + ADP + H(+)</text>
        <dbReference type="Rhea" id="RHEA:24152"/>
        <dbReference type="ChEBI" id="CHEBI:15378"/>
        <dbReference type="ChEBI" id="CHEBI:30616"/>
        <dbReference type="ChEBI" id="CHEBI:58243"/>
        <dbReference type="ChEBI" id="CHEBI:58339"/>
        <dbReference type="ChEBI" id="CHEBI:456216"/>
        <dbReference type="EC" id="2.7.1.25"/>
    </reaction>
</comment>
<evidence type="ECO:0000256" key="17">
    <source>
        <dbReference type="HAMAP-Rule" id="MF_00065"/>
    </source>
</evidence>
<comment type="function">
    <text evidence="16">With CysD forms the ATP sulfurylase (ATPS) that catalyzes the adenylation of sulfate producing adenosine 5'-phosphosulfate (APS) and diphosphate, the first enzymatic step in sulfur assimilation pathway. APS synthesis involves the formation of a high-energy phosphoric-sulfuric acid anhydride bond driven by GTP hydrolysis by CysN coupled to ATP hydrolysis by CysD.</text>
</comment>
<comment type="similarity">
    <text evidence="16">Belongs to the TRAFAC class translation factor GTPase superfamily. Classic translation factor GTPase family. CysN/NodQ subfamily.</text>
</comment>
<dbReference type="GO" id="GO:0004781">
    <property type="term" value="F:sulfate adenylyltransferase (ATP) activity"/>
    <property type="evidence" value="ECO:0007669"/>
    <property type="project" value="UniProtKB-UniRule"/>
</dbReference>
<feature type="binding site" evidence="16">
    <location>
        <begin position="110"/>
        <end position="114"/>
    </location>
    <ligand>
        <name>GTP</name>
        <dbReference type="ChEBI" id="CHEBI:37565"/>
    </ligand>
</feature>
<dbReference type="InterPro" id="IPR044138">
    <property type="entry name" value="CysN_II"/>
</dbReference>
<keyword evidence="17" id="KW-0597">Phosphoprotein</keyword>
<feature type="binding site" evidence="16">
    <location>
        <begin position="165"/>
        <end position="168"/>
    </location>
    <ligand>
        <name>GTP</name>
        <dbReference type="ChEBI" id="CHEBI:37565"/>
    </ligand>
</feature>
<dbReference type="CDD" id="cd04166">
    <property type="entry name" value="CysN_ATPS"/>
    <property type="match status" value="1"/>
</dbReference>
<dbReference type="NCBIfam" id="NF004035">
    <property type="entry name" value="PRK05506.1"/>
    <property type="match status" value="1"/>
</dbReference>
<protein>
    <recommendedName>
        <fullName evidence="16 17">Multifunctional fusion protein</fullName>
    </recommendedName>
    <domain>
        <recommendedName>
            <fullName evidence="16">Sulfate adenylyltransferase subunit 1</fullName>
            <ecNumber evidence="16">2.7.7.4</ecNumber>
        </recommendedName>
        <alternativeName>
            <fullName evidence="16">ATP-sulfurylase large subunit</fullName>
        </alternativeName>
        <alternativeName>
            <fullName evidence="16">Sulfate adenylate transferase</fullName>
            <shortName evidence="16">SAT</shortName>
        </alternativeName>
    </domain>
    <domain>
        <recommendedName>
            <fullName evidence="17">Adenylyl-sulfate kinase</fullName>
            <ecNumber evidence="17">2.7.1.25</ecNumber>
        </recommendedName>
        <alternativeName>
            <fullName evidence="17">APS kinase</fullName>
        </alternativeName>
        <alternativeName>
            <fullName evidence="17">ATP adenosine-5'-phosphosulfate 3'-phosphotransferase</fullName>
        </alternativeName>
        <alternativeName>
            <fullName evidence="17">Adenosine-5'-phosphosulfate kinase</fullName>
        </alternativeName>
    </domain>
</protein>
<comment type="similarity">
    <text evidence="3">In the C-terminal section; belongs to the APS kinase family.</text>
</comment>